<dbReference type="Proteomes" id="UP000005258">
    <property type="component" value="Chromosome"/>
</dbReference>
<dbReference type="STRING" id="1110502.TMO_0371"/>
<evidence type="ECO:0000256" key="1">
    <source>
        <dbReference type="SAM" id="MobiDB-lite"/>
    </source>
</evidence>
<accession>I3THH2</accession>
<reference evidence="2 3" key="1">
    <citation type="journal article" date="2012" name="J. Am. Chem. Soc.">
        <title>Bacterial biosynthesis and maturation of the didemnin anti-cancer agents.</title>
        <authorList>
            <person name="Xu Y."/>
            <person name="Kersten R.D."/>
            <person name="Nam S.J."/>
            <person name="Lu L."/>
            <person name="Al-Suwailem A.M."/>
            <person name="Zheng H."/>
            <person name="Fenical W."/>
            <person name="Dorrestein P.C."/>
            <person name="Moore B.S."/>
            <person name="Qian P.Y."/>
        </authorList>
    </citation>
    <scope>NUCLEOTIDE SEQUENCE [LARGE SCALE GENOMIC DNA]</scope>
    <source>
        <strain evidence="2 3">KA081020-065</strain>
    </source>
</reference>
<organism evidence="2 3">
    <name type="scientific">Tistrella mobilis (strain KA081020-065)</name>
    <dbReference type="NCBI Taxonomy" id="1110502"/>
    <lineage>
        <taxon>Bacteria</taxon>
        <taxon>Pseudomonadati</taxon>
        <taxon>Pseudomonadota</taxon>
        <taxon>Alphaproteobacteria</taxon>
        <taxon>Geminicoccales</taxon>
        <taxon>Geminicoccaceae</taxon>
        <taxon>Tistrella</taxon>
    </lineage>
</organism>
<gene>
    <name evidence="2" type="ordered locus">TMO_0371</name>
</gene>
<protein>
    <submittedName>
        <fullName evidence="2">Uncharacterized protein</fullName>
    </submittedName>
</protein>
<dbReference type="KEGG" id="tmo:TMO_0371"/>
<feature type="compositionally biased region" description="Acidic residues" evidence="1">
    <location>
        <begin position="37"/>
        <end position="47"/>
    </location>
</feature>
<dbReference type="AlphaFoldDB" id="I3THH2"/>
<evidence type="ECO:0000313" key="2">
    <source>
        <dbReference type="EMBL" id="AFK52210.1"/>
    </source>
</evidence>
<sequence>MGIPFPRELPTRFRISGVRQDPDSFARHHAGQSAETDPSEDEGEDIMLPDAAKT</sequence>
<evidence type="ECO:0000313" key="3">
    <source>
        <dbReference type="Proteomes" id="UP000005258"/>
    </source>
</evidence>
<keyword evidence="3" id="KW-1185">Reference proteome</keyword>
<dbReference type="HOGENOM" id="CLU_3049017_0_0_5"/>
<name>I3THH2_TISMK</name>
<dbReference type="EMBL" id="CP003236">
    <property type="protein sequence ID" value="AFK52210.1"/>
    <property type="molecule type" value="Genomic_DNA"/>
</dbReference>
<proteinExistence type="predicted"/>
<feature type="region of interest" description="Disordered" evidence="1">
    <location>
        <begin position="1"/>
        <end position="54"/>
    </location>
</feature>